<dbReference type="InParanoid" id="A0A059BES2"/>
<dbReference type="EMBL" id="KK198759">
    <property type="protein sequence ID" value="KCW64717.1"/>
    <property type="molecule type" value="Genomic_DNA"/>
</dbReference>
<dbReference type="Gramene" id="KCW64717">
    <property type="protein sequence ID" value="KCW64717"/>
    <property type="gene ID" value="EUGRSUZ_G02308"/>
</dbReference>
<sequence>MSCLDPVFMCCFAAQNSLLLYSIGFLRRTLLLLRAIASAGMWKPKFRFRQIMKLIIPVKHSYRMSKQRLPRC</sequence>
<dbReference type="AlphaFoldDB" id="A0A059BES2"/>
<accession>A0A059BES2</accession>
<reference evidence="1" key="1">
    <citation type="submission" date="2013-07" db="EMBL/GenBank/DDBJ databases">
        <title>The genome of Eucalyptus grandis.</title>
        <authorList>
            <person name="Schmutz J."/>
            <person name="Hayes R."/>
            <person name="Myburg A."/>
            <person name="Tuskan G."/>
            <person name="Grattapaglia D."/>
            <person name="Rokhsar D.S."/>
        </authorList>
    </citation>
    <scope>NUCLEOTIDE SEQUENCE</scope>
    <source>
        <tissue evidence="1">Leaf extractions</tissue>
    </source>
</reference>
<proteinExistence type="predicted"/>
<gene>
    <name evidence="1" type="ORF">EUGRSUZ_G02308</name>
</gene>
<organism evidence="1">
    <name type="scientific">Eucalyptus grandis</name>
    <name type="common">Flooded gum</name>
    <dbReference type="NCBI Taxonomy" id="71139"/>
    <lineage>
        <taxon>Eukaryota</taxon>
        <taxon>Viridiplantae</taxon>
        <taxon>Streptophyta</taxon>
        <taxon>Embryophyta</taxon>
        <taxon>Tracheophyta</taxon>
        <taxon>Spermatophyta</taxon>
        <taxon>Magnoliopsida</taxon>
        <taxon>eudicotyledons</taxon>
        <taxon>Gunneridae</taxon>
        <taxon>Pentapetalae</taxon>
        <taxon>rosids</taxon>
        <taxon>malvids</taxon>
        <taxon>Myrtales</taxon>
        <taxon>Myrtaceae</taxon>
        <taxon>Myrtoideae</taxon>
        <taxon>Eucalypteae</taxon>
        <taxon>Eucalyptus</taxon>
    </lineage>
</organism>
<name>A0A059BES2_EUCGR</name>
<evidence type="ECO:0000313" key="1">
    <source>
        <dbReference type="EMBL" id="KCW64717.1"/>
    </source>
</evidence>
<protein>
    <submittedName>
        <fullName evidence="1">Uncharacterized protein</fullName>
    </submittedName>
</protein>